<dbReference type="Pfam" id="PF02559">
    <property type="entry name" value="CarD_TRCF_RID"/>
    <property type="match status" value="1"/>
</dbReference>
<dbReference type="eggNOG" id="COG1329">
    <property type="taxonomic scope" value="Bacteria"/>
</dbReference>
<reference evidence="2 3" key="1">
    <citation type="submission" date="2009-02" db="EMBL/GenBank/DDBJ databases">
        <authorList>
            <person name="Fulton L."/>
            <person name="Clifton S."/>
            <person name="Fulton B."/>
            <person name="Xu J."/>
            <person name="Minx P."/>
            <person name="Pepin K.H."/>
            <person name="Johnson M."/>
            <person name="Bhonagiri V."/>
            <person name="Nash W.E."/>
            <person name="Mardis E.R."/>
            <person name="Wilson R.K."/>
        </authorList>
    </citation>
    <scope>NUCLEOTIDE SEQUENCE [LARGE SCALE GENOMIC DNA]</scope>
    <source>
        <strain evidence="2 3">DSM 16841</strain>
    </source>
</reference>
<dbReference type="SMART" id="SM01058">
    <property type="entry name" value="CarD_TRCF"/>
    <property type="match status" value="1"/>
</dbReference>
<comment type="caution">
    <text evidence="2">The sequence shown here is derived from an EMBL/GenBank/DDBJ whole genome shotgun (WGS) entry which is preliminary data.</text>
</comment>
<dbReference type="Gene3D" id="1.20.58.1290">
    <property type="entry name" value="CarD-like, C-terminal domain"/>
    <property type="match status" value="1"/>
</dbReference>
<dbReference type="EMBL" id="ACFY01000177">
    <property type="protein sequence ID" value="EEG91738.1"/>
    <property type="molecule type" value="Genomic_DNA"/>
</dbReference>
<proteinExistence type="predicted"/>
<dbReference type="InterPro" id="IPR042215">
    <property type="entry name" value="CarD-like_C"/>
</dbReference>
<evidence type="ECO:0000313" key="2">
    <source>
        <dbReference type="EMBL" id="EEG91738.1"/>
    </source>
</evidence>
<dbReference type="SUPFAM" id="SSF141259">
    <property type="entry name" value="CarD-like"/>
    <property type="match status" value="1"/>
</dbReference>
<reference evidence="2 3" key="2">
    <citation type="submission" date="2009-03" db="EMBL/GenBank/DDBJ databases">
        <title>Draft genome sequence of Roseburia inulinivorans (DSM 16841).</title>
        <authorList>
            <person name="Sudarsanam P."/>
            <person name="Ley R."/>
            <person name="Guruge J."/>
            <person name="Turnbaugh P.J."/>
            <person name="Mahowald M."/>
            <person name="Liep D."/>
            <person name="Gordon J."/>
        </authorList>
    </citation>
    <scope>NUCLEOTIDE SEQUENCE [LARGE SCALE GENOMIC DNA]</scope>
    <source>
        <strain evidence="2 3">DSM 16841</strain>
    </source>
</reference>
<organism evidence="2 3">
    <name type="scientific">Roseburia inulinivorans DSM 16841</name>
    <dbReference type="NCBI Taxonomy" id="622312"/>
    <lineage>
        <taxon>Bacteria</taxon>
        <taxon>Bacillati</taxon>
        <taxon>Bacillota</taxon>
        <taxon>Clostridia</taxon>
        <taxon>Lachnospirales</taxon>
        <taxon>Lachnospiraceae</taxon>
        <taxon>Roseburia</taxon>
    </lineage>
</organism>
<name>C0G0B3_9FIRM</name>
<feature type="domain" description="CarD-like/TRCF RNAP-interacting" evidence="1">
    <location>
        <begin position="58"/>
        <end position="170"/>
    </location>
</feature>
<dbReference type="AlphaFoldDB" id="C0G0B3"/>
<accession>C0G0B3</accession>
<gene>
    <name evidence="2" type="ORF">ROSEINA2194_04462</name>
</gene>
<dbReference type="PANTHER" id="PTHR38447">
    <property type="entry name" value="TRANSCRIPTION FACTOR YDEB-RELATED"/>
    <property type="match status" value="1"/>
</dbReference>
<dbReference type="PANTHER" id="PTHR38447:SF1">
    <property type="entry name" value="RNA POLYMERASE-BINDING TRANSCRIPTION FACTOR CARD"/>
    <property type="match status" value="1"/>
</dbReference>
<sequence>MQGFTIILWKAFLMQNIQKNAGKLSCSFHKIIKMKKKYTDSCRLFVLKSNRKENQKKMFEVGEYIVYGCKGVCQVEEITHIDIPGSNKDRLYYVLAPLEDRNGKIYAPTDNAKVAMRKVITRQEAEQLIEEMPQIEELWVVNEKQRELQYKEALKTCDFRAWISIIKTLYFRKKRADRSGQKNNIFG</sequence>
<dbReference type="InterPro" id="IPR003711">
    <property type="entry name" value="CarD-like/TRCF_RID"/>
</dbReference>
<evidence type="ECO:0000313" key="3">
    <source>
        <dbReference type="Proteomes" id="UP000003561"/>
    </source>
</evidence>
<dbReference type="Gene3D" id="2.40.10.170">
    <property type="match status" value="1"/>
</dbReference>
<dbReference type="InterPro" id="IPR036101">
    <property type="entry name" value="CarD-like/TRCF_RID_sf"/>
</dbReference>
<dbReference type="InterPro" id="IPR052531">
    <property type="entry name" value="CarD-like_regulator"/>
</dbReference>
<evidence type="ECO:0000259" key="1">
    <source>
        <dbReference type="SMART" id="SM01058"/>
    </source>
</evidence>
<dbReference type="GO" id="GO:0009303">
    <property type="term" value="P:rRNA transcription"/>
    <property type="evidence" value="ECO:0007669"/>
    <property type="project" value="TreeGrafter"/>
</dbReference>
<dbReference type="Proteomes" id="UP000003561">
    <property type="component" value="Unassembled WGS sequence"/>
</dbReference>
<protein>
    <submittedName>
        <fullName evidence="2">CarD-like protein</fullName>
    </submittedName>
</protein>